<dbReference type="PROSITE" id="PS50181">
    <property type="entry name" value="FBOX"/>
    <property type="match status" value="1"/>
</dbReference>
<dbReference type="EnsemblMetazoa" id="XM_022804081">
    <property type="protein sequence ID" value="XP_022659816"/>
    <property type="gene ID" value="LOC111249777"/>
</dbReference>
<dbReference type="RefSeq" id="XP_022659816.1">
    <property type="nucleotide sequence ID" value="XM_022804081.1"/>
</dbReference>
<dbReference type="EnsemblMetazoa" id="XM_022804080">
    <property type="protein sequence ID" value="XP_022659815"/>
    <property type="gene ID" value="LOC111249777"/>
</dbReference>
<dbReference type="SMART" id="SM00256">
    <property type="entry name" value="FBOX"/>
    <property type="match status" value="1"/>
</dbReference>
<dbReference type="KEGG" id="vde:111249777"/>
<dbReference type="Gene3D" id="3.80.10.10">
    <property type="entry name" value="Ribonuclease Inhibitor"/>
    <property type="match status" value="1"/>
</dbReference>
<dbReference type="AlphaFoldDB" id="A0A7M7K0B2"/>
<dbReference type="InterPro" id="IPR001810">
    <property type="entry name" value="F-box_dom"/>
</dbReference>
<dbReference type="SUPFAM" id="SSF81383">
    <property type="entry name" value="F-box domain"/>
    <property type="match status" value="1"/>
</dbReference>
<accession>A0A7M7K0B2</accession>
<keyword evidence="4" id="KW-1185">Reference proteome</keyword>
<feature type="domain" description="F-box" evidence="2">
    <location>
        <begin position="1"/>
        <end position="49"/>
    </location>
</feature>
<sequence>MSFAVLPNEILEKIAGFLDTTTLAAFSQVSRRCQDAVHRLVASLQFIDFNSDIEGLLKYYGSNVRTLDISNCQATSCQLESLILKCPNLERLSIVNTRLTIRGVLSVTQALRRLEAIHFGLPTAIDLSQRDFPLNEHIKRVYIEVPPIDFYYFYAIDLINTCVRLEWLHVFVVDRLLPPAFNSRHSMARARSGFLFEERWQTLHTLIVSSEARDSSQRLLILIPSLFQTCPLQYNSTVLASAIAEFKTVVFERGRCNLVLTYRQANHDELESTEDVHLLRHVQKSVSILLEMDALQRSIQLPNWGQPQGLALSFHPTCQYFPSHCLSKLLTKHLTELNLTKCHWRFPETSWWQLMVAVPALQALAIPACMLPSISNGSGTKQNNSSNPRLDLATTAFRTRNAKRFRVAPSTADGDCAVIIALSELPLKQLYIRGDQCRSCMVNENRSRRLGKISELARLESLTLKCVPLAGALLESLWSPTVITLKIISVGNKSSCEYLCGFRRFIERCRSLQHLKLEHDNLMLGSVLLWEGLAHAAQLNQLCLASSSTDRVDLSAIAKYLMPIKRNFRYLHIHARSSNYRQLEKCLNAIFATGTVESASNSDDTPQPSASSGNRRTKTPRSSCSVLVTPTARECFLLSRNGDIRYPLPGRSVCFSGNFIGYPKPEGWEFY</sequence>
<dbReference type="Pfam" id="PF00646">
    <property type="entry name" value="F-box"/>
    <property type="match status" value="1"/>
</dbReference>
<dbReference type="InterPro" id="IPR036047">
    <property type="entry name" value="F-box-like_dom_sf"/>
</dbReference>
<dbReference type="CDD" id="cd09917">
    <property type="entry name" value="F-box_SF"/>
    <property type="match status" value="1"/>
</dbReference>
<evidence type="ECO:0000313" key="3">
    <source>
        <dbReference type="EnsemblMetazoa" id="XP_022659815"/>
    </source>
</evidence>
<dbReference type="GeneID" id="111249777"/>
<protein>
    <recommendedName>
        <fullName evidence="2">F-box domain-containing protein</fullName>
    </recommendedName>
</protein>
<evidence type="ECO:0000259" key="2">
    <source>
        <dbReference type="PROSITE" id="PS50181"/>
    </source>
</evidence>
<dbReference type="RefSeq" id="XP_022659815.1">
    <property type="nucleotide sequence ID" value="XM_022804080.1"/>
</dbReference>
<dbReference type="Proteomes" id="UP000594260">
    <property type="component" value="Unplaced"/>
</dbReference>
<dbReference type="InParanoid" id="A0A7M7K0B2"/>
<evidence type="ECO:0000256" key="1">
    <source>
        <dbReference type="SAM" id="MobiDB-lite"/>
    </source>
</evidence>
<dbReference type="InterPro" id="IPR032675">
    <property type="entry name" value="LRR_dom_sf"/>
</dbReference>
<proteinExistence type="predicted"/>
<name>A0A7M7K0B2_VARDE</name>
<organism evidence="3 4">
    <name type="scientific">Varroa destructor</name>
    <name type="common">Honeybee mite</name>
    <dbReference type="NCBI Taxonomy" id="109461"/>
    <lineage>
        <taxon>Eukaryota</taxon>
        <taxon>Metazoa</taxon>
        <taxon>Ecdysozoa</taxon>
        <taxon>Arthropoda</taxon>
        <taxon>Chelicerata</taxon>
        <taxon>Arachnida</taxon>
        <taxon>Acari</taxon>
        <taxon>Parasitiformes</taxon>
        <taxon>Mesostigmata</taxon>
        <taxon>Gamasina</taxon>
        <taxon>Dermanyssoidea</taxon>
        <taxon>Varroidae</taxon>
        <taxon>Varroa</taxon>
    </lineage>
</organism>
<reference evidence="3" key="1">
    <citation type="submission" date="2021-01" db="UniProtKB">
        <authorList>
            <consortium name="EnsemblMetazoa"/>
        </authorList>
    </citation>
    <scope>IDENTIFICATION</scope>
</reference>
<dbReference type="SUPFAM" id="SSF52047">
    <property type="entry name" value="RNI-like"/>
    <property type="match status" value="2"/>
</dbReference>
<dbReference type="OrthoDB" id="10406762at2759"/>
<evidence type="ECO:0000313" key="4">
    <source>
        <dbReference type="Proteomes" id="UP000594260"/>
    </source>
</evidence>
<feature type="region of interest" description="Disordered" evidence="1">
    <location>
        <begin position="597"/>
        <end position="624"/>
    </location>
</feature>